<comment type="caution">
    <text evidence="3">The sequence shown here is derived from an EMBL/GenBank/DDBJ whole genome shotgun (WGS) entry which is preliminary data.</text>
</comment>
<dbReference type="InterPro" id="IPR020904">
    <property type="entry name" value="Sc_DH/Rdtase_CS"/>
</dbReference>
<evidence type="ECO:0000313" key="4">
    <source>
        <dbReference type="Proteomes" id="UP000321685"/>
    </source>
</evidence>
<dbReference type="InterPro" id="IPR002347">
    <property type="entry name" value="SDR_fam"/>
</dbReference>
<reference evidence="3 4" key="1">
    <citation type="submission" date="2019-07" db="EMBL/GenBank/DDBJ databases">
        <title>Whole genome shotgun sequence of Pseudonocardia sulfidoxydans NBRC 16205.</title>
        <authorList>
            <person name="Hosoyama A."/>
            <person name="Uohara A."/>
            <person name="Ohji S."/>
            <person name="Ichikawa N."/>
        </authorList>
    </citation>
    <scope>NUCLEOTIDE SEQUENCE [LARGE SCALE GENOMIC DNA]</scope>
    <source>
        <strain evidence="3 4">NBRC 16205</strain>
    </source>
</reference>
<keyword evidence="4" id="KW-1185">Reference proteome</keyword>
<evidence type="ECO:0000256" key="1">
    <source>
        <dbReference type="ARBA" id="ARBA00006484"/>
    </source>
</evidence>
<dbReference type="InterPro" id="IPR036291">
    <property type="entry name" value="NAD(P)-bd_dom_sf"/>
</dbReference>
<dbReference type="PANTHER" id="PTHR42760:SF40">
    <property type="entry name" value="3-OXOACYL-[ACYL-CARRIER-PROTEIN] REDUCTASE, CHLOROPLASTIC"/>
    <property type="match status" value="1"/>
</dbReference>
<dbReference type="PANTHER" id="PTHR42760">
    <property type="entry name" value="SHORT-CHAIN DEHYDROGENASES/REDUCTASES FAMILY MEMBER"/>
    <property type="match status" value="1"/>
</dbReference>
<dbReference type="Proteomes" id="UP000321685">
    <property type="component" value="Unassembled WGS sequence"/>
</dbReference>
<dbReference type="Gene3D" id="3.40.50.720">
    <property type="entry name" value="NAD(P)-binding Rossmann-like Domain"/>
    <property type="match status" value="1"/>
</dbReference>
<dbReference type="AlphaFoldDB" id="A0A511DC02"/>
<accession>A0A511DC02</accession>
<keyword evidence="2" id="KW-0560">Oxidoreductase</keyword>
<dbReference type="PRINTS" id="PR00080">
    <property type="entry name" value="SDRFAMILY"/>
</dbReference>
<dbReference type="GO" id="GO:0016616">
    <property type="term" value="F:oxidoreductase activity, acting on the CH-OH group of donors, NAD or NADP as acceptor"/>
    <property type="evidence" value="ECO:0007669"/>
    <property type="project" value="TreeGrafter"/>
</dbReference>
<gene>
    <name evidence="3" type="ORF">PSU4_12800</name>
</gene>
<comment type="similarity">
    <text evidence="1">Belongs to the short-chain dehydrogenases/reductases (SDR) family.</text>
</comment>
<dbReference type="PRINTS" id="PR00081">
    <property type="entry name" value="GDHRDH"/>
</dbReference>
<dbReference type="PROSITE" id="PS00061">
    <property type="entry name" value="ADH_SHORT"/>
    <property type="match status" value="1"/>
</dbReference>
<protein>
    <submittedName>
        <fullName evidence="3">Beta-ketoacyl-ACP reductase</fullName>
    </submittedName>
</protein>
<dbReference type="EMBL" id="BJVJ01000008">
    <property type="protein sequence ID" value="GEL22326.1"/>
    <property type="molecule type" value="Genomic_DNA"/>
</dbReference>
<evidence type="ECO:0000313" key="3">
    <source>
        <dbReference type="EMBL" id="GEL22326.1"/>
    </source>
</evidence>
<evidence type="ECO:0000256" key="2">
    <source>
        <dbReference type="ARBA" id="ARBA00023002"/>
    </source>
</evidence>
<proteinExistence type="inferred from homology"/>
<dbReference type="FunFam" id="3.40.50.720:FF:000084">
    <property type="entry name" value="Short-chain dehydrogenase reductase"/>
    <property type="match status" value="1"/>
</dbReference>
<organism evidence="3 4">
    <name type="scientific">Pseudonocardia sulfidoxydans NBRC 16205</name>
    <dbReference type="NCBI Taxonomy" id="1223511"/>
    <lineage>
        <taxon>Bacteria</taxon>
        <taxon>Bacillati</taxon>
        <taxon>Actinomycetota</taxon>
        <taxon>Actinomycetes</taxon>
        <taxon>Pseudonocardiales</taxon>
        <taxon>Pseudonocardiaceae</taxon>
        <taxon>Pseudonocardia</taxon>
    </lineage>
</organism>
<dbReference type="SUPFAM" id="SSF51735">
    <property type="entry name" value="NAD(P)-binding Rossmann-fold domains"/>
    <property type="match status" value="1"/>
</dbReference>
<dbReference type="Pfam" id="PF13561">
    <property type="entry name" value="adh_short_C2"/>
    <property type="match status" value="1"/>
</dbReference>
<dbReference type="GO" id="GO:0030497">
    <property type="term" value="P:fatty acid elongation"/>
    <property type="evidence" value="ECO:0007669"/>
    <property type="project" value="TreeGrafter"/>
</dbReference>
<name>A0A511DC02_9PSEU</name>
<sequence length="241" mass="24155">MVTGGSRGIGRAVVDRALAEGDTVGVLARSVDRESWAPAMRDRVTPMPADVADLASVGAAFAGVGPIDVLVNSAGVHRGGRIEQLGDEAWAEVLATNLTGAFATSRAALPLLADGGAIVNIGAVVGLRGYPGDVAYGSAKAGLSGLTQTLAVELAPRGVRVNLVIPGFVDTEMTAGLTATSRATIVDGIPMGRPGRADEIADVVWAVAGASYMTGATIPVDGGLMASFGAPARGRRGPAAR</sequence>
<dbReference type="OrthoDB" id="9803333at2"/>